<gene>
    <name evidence="4" type="ORF">Ga0074812_10780</name>
</gene>
<dbReference type="PANTHER" id="PTHR48083">
    <property type="entry name" value="MEDIUM-CHAIN SPECIFIC ACYL-COA DEHYDROGENASE, MITOCHONDRIAL-RELATED"/>
    <property type="match status" value="1"/>
</dbReference>
<dbReference type="InterPro" id="IPR009075">
    <property type="entry name" value="AcylCo_DH/oxidase_C"/>
</dbReference>
<dbReference type="Proteomes" id="UP000198802">
    <property type="component" value="Unassembled WGS sequence"/>
</dbReference>
<dbReference type="Gene3D" id="1.20.140.10">
    <property type="entry name" value="Butyryl-CoA Dehydrogenase, subunit A, domain 3"/>
    <property type="match status" value="1"/>
</dbReference>
<protein>
    <submittedName>
        <fullName evidence="4">Acyl-CoA dehydrogenase, C-terminal domain</fullName>
    </submittedName>
</protein>
<keyword evidence="1" id="KW-0285">Flavoprotein</keyword>
<evidence type="ECO:0000256" key="1">
    <source>
        <dbReference type="ARBA" id="ARBA00022630"/>
    </source>
</evidence>
<feature type="domain" description="Acyl-CoA dehydrogenase/oxidase C-terminal" evidence="3">
    <location>
        <begin position="202"/>
        <end position="329"/>
    </location>
</feature>
<dbReference type="PANTHER" id="PTHR48083:SF2">
    <property type="entry name" value="MEDIUM-CHAIN SPECIFIC ACYL-COA DEHYDROGENASE, MITOCHONDRIAL"/>
    <property type="match status" value="1"/>
</dbReference>
<dbReference type="GO" id="GO:0005737">
    <property type="term" value="C:cytoplasm"/>
    <property type="evidence" value="ECO:0007669"/>
    <property type="project" value="TreeGrafter"/>
</dbReference>
<sequence>MLALLSEEQELLAMTIRSMRSVVGVSGPRDLDDFDHRRAWDSLVEAGLLGLRLRSDDAPLGSGVDAMIVARGLGEMLCPAPFVPALLATELLLLGGEAGELAEAVAAGDMTAAVLLRRDLGGLATADDLDGAVRWGDGEVGLCIGSPGTLARVALSPIERHGSTGDMLFPLDSLPPEGAVERSGRIDASDHDRWMSLAISLVCADALGSMRAAVDGAIEYSKTRVAFGVPIGSFQAIQHMCADAVVVCEAADAAISYAAWAADELDAPDARLAASTAKAWLGYTGREVTEIVMQVFGGVGQTWEHPAHLYTRRVIAGSSLLGDADGHLDHVYDARVRQY</sequence>
<dbReference type="EMBL" id="FAOZ01000007">
    <property type="protein sequence ID" value="CUU56196.1"/>
    <property type="molecule type" value="Genomic_DNA"/>
</dbReference>
<dbReference type="GO" id="GO:0033539">
    <property type="term" value="P:fatty acid beta-oxidation using acyl-CoA dehydrogenase"/>
    <property type="evidence" value="ECO:0007669"/>
    <property type="project" value="TreeGrafter"/>
</dbReference>
<dbReference type="Pfam" id="PF00441">
    <property type="entry name" value="Acyl-CoA_dh_1"/>
    <property type="match status" value="1"/>
</dbReference>
<dbReference type="RefSeq" id="WP_165615604.1">
    <property type="nucleotide sequence ID" value="NZ_FAOZ01000007.1"/>
</dbReference>
<evidence type="ECO:0000313" key="4">
    <source>
        <dbReference type="EMBL" id="CUU56196.1"/>
    </source>
</evidence>
<reference evidence="5" key="1">
    <citation type="submission" date="2015-11" db="EMBL/GenBank/DDBJ databases">
        <authorList>
            <person name="Varghese N."/>
        </authorList>
    </citation>
    <scope>NUCLEOTIDE SEQUENCE [LARGE SCALE GENOMIC DNA]</scope>
    <source>
        <strain evidence="5">DSM 45899</strain>
    </source>
</reference>
<dbReference type="InterPro" id="IPR050741">
    <property type="entry name" value="Acyl-CoA_dehydrogenase"/>
</dbReference>
<evidence type="ECO:0000313" key="5">
    <source>
        <dbReference type="Proteomes" id="UP000198802"/>
    </source>
</evidence>
<dbReference type="AlphaFoldDB" id="A0A0S4QLL0"/>
<keyword evidence="5" id="KW-1185">Reference proteome</keyword>
<name>A0A0S4QLL0_9ACTN</name>
<dbReference type="GO" id="GO:0003995">
    <property type="term" value="F:acyl-CoA dehydrogenase activity"/>
    <property type="evidence" value="ECO:0007669"/>
    <property type="project" value="TreeGrafter"/>
</dbReference>
<accession>A0A0S4QLL0</accession>
<evidence type="ECO:0000256" key="2">
    <source>
        <dbReference type="ARBA" id="ARBA00023002"/>
    </source>
</evidence>
<evidence type="ECO:0000259" key="3">
    <source>
        <dbReference type="Pfam" id="PF00441"/>
    </source>
</evidence>
<dbReference type="SUPFAM" id="SSF47203">
    <property type="entry name" value="Acyl-CoA dehydrogenase C-terminal domain-like"/>
    <property type="match status" value="1"/>
</dbReference>
<proteinExistence type="predicted"/>
<dbReference type="InterPro" id="IPR036250">
    <property type="entry name" value="AcylCo_DH-like_C"/>
</dbReference>
<keyword evidence="2" id="KW-0560">Oxidoreductase</keyword>
<organism evidence="4 5">
    <name type="scientific">Parafrankia irregularis</name>
    <dbReference type="NCBI Taxonomy" id="795642"/>
    <lineage>
        <taxon>Bacteria</taxon>
        <taxon>Bacillati</taxon>
        <taxon>Actinomycetota</taxon>
        <taxon>Actinomycetes</taxon>
        <taxon>Frankiales</taxon>
        <taxon>Frankiaceae</taxon>
        <taxon>Parafrankia</taxon>
    </lineage>
</organism>